<dbReference type="HOGENOM" id="CLU_006406_0_1_5"/>
<reference evidence="13 14" key="1">
    <citation type="submission" date="2009-05" db="EMBL/GenBank/DDBJ databases">
        <authorList>
            <person name="Setubal J.C."/>
            <person name="Boyle S."/>
            <person name="Crasta O.R."/>
            <person name="Gillespie J.J."/>
            <person name="Kenyon R.W."/>
            <person name="Lu J."/>
            <person name="Mane S."/>
            <person name="Nagrani S."/>
            <person name="Shallom J.M."/>
            <person name="Shallom S."/>
            <person name="Shukla M."/>
            <person name="Snyder E.E."/>
            <person name="Sobral B.W."/>
            <person name="Wattam A.R."/>
            <person name="Will R."/>
            <person name="Williams K."/>
            <person name="Yoo H."/>
            <person name="Munk C."/>
            <person name="Tapia R."/>
            <person name="Green L."/>
            <person name="Rogers Y."/>
            <person name="Detter J.C."/>
            <person name="Bruce D."/>
            <person name="Brettin T.S."/>
            <person name="Tsolis R."/>
        </authorList>
    </citation>
    <scope>NUCLEOTIDE SEQUENCE [LARGE SCALE GENOMIC DNA]</scope>
    <source>
        <strain evidence="13 14">LMG 3301</strain>
    </source>
</reference>
<dbReference type="InterPro" id="IPR008909">
    <property type="entry name" value="DALR_anticod-bd"/>
</dbReference>
<dbReference type="Proteomes" id="UP000004386">
    <property type="component" value="Unassembled WGS sequence"/>
</dbReference>
<dbReference type="Pfam" id="PF00750">
    <property type="entry name" value="tRNA-synt_1d"/>
    <property type="match status" value="2"/>
</dbReference>
<dbReference type="PROSITE" id="PS00178">
    <property type="entry name" value="AA_TRNA_LIGASE_I"/>
    <property type="match status" value="1"/>
</dbReference>
<keyword evidence="2 9" id="KW-0963">Cytoplasm</keyword>
<dbReference type="GO" id="GO:0006420">
    <property type="term" value="P:arginyl-tRNA aminoacylation"/>
    <property type="evidence" value="ECO:0007669"/>
    <property type="project" value="UniProtKB-UniRule"/>
</dbReference>
<keyword evidence="7 9" id="KW-0030">Aminoacyl-tRNA synthetase</keyword>
<dbReference type="SUPFAM" id="SSF55190">
    <property type="entry name" value="Arginyl-tRNA synthetase (ArgRS), N-terminal 'additional' domain"/>
    <property type="match status" value="1"/>
</dbReference>
<keyword evidence="6 9" id="KW-0648">Protein biosynthesis</keyword>
<dbReference type="EMBL" id="ACQA01000001">
    <property type="protein sequence ID" value="EEQ95591.1"/>
    <property type="molecule type" value="Genomic_DNA"/>
</dbReference>
<evidence type="ECO:0000256" key="9">
    <source>
        <dbReference type="HAMAP-Rule" id="MF_00123"/>
    </source>
</evidence>
<comment type="similarity">
    <text evidence="1 9 10">Belongs to the class-I aminoacyl-tRNA synthetase family.</text>
</comment>
<dbReference type="CDD" id="cd00671">
    <property type="entry name" value="ArgRS_core"/>
    <property type="match status" value="1"/>
</dbReference>
<keyword evidence="5 9" id="KW-0067">ATP-binding</keyword>
<comment type="catalytic activity">
    <reaction evidence="8 9">
        <text>tRNA(Arg) + L-arginine + ATP = L-arginyl-tRNA(Arg) + AMP + diphosphate</text>
        <dbReference type="Rhea" id="RHEA:20301"/>
        <dbReference type="Rhea" id="RHEA-COMP:9658"/>
        <dbReference type="Rhea" id="RHEA-COMP:9673"/>
        <dbReference type="ChEBI" id="CHEBI:30616"/>
        <dbReference type="ChEBI" id="CHEBI:32682"/>
        <dbReference type="ChEBI" id="CHEBI:33019"/>
        <dbReference type="ChEBI" id="CHEBI:78442"/>
        <dbReference type="ChEBI" id="CHEBI:78513"/>
        <dbReference type="ChEBI" id="CHEBI:456215"/>
        <dbReference type="EC" id="6.1.1.19"/>
    </reaction>
</comment>
<dbReference type="Gene3D" id="3.40.50.620">
    <property type="entry name" value="HUPs"/>
    <property type="match status" value="1"/>
</dbReference>
<dbReference type="PANTHER" id="PTHR11956:SF5">
    <property type="entry name" value="ARGININE--TRNA LIGASE, CYTOPLASMIC"/>
    <property type="match status" value="1"/>
</dbReference>
<comment type="subunit">
    <text evidence="9">Monomer.</text>
</comment>
<dbReference type="InterPro" id="IPR001278">
    <property type="entry name" value="Arg-tRNA-ligase"/>
</dbReference>
<feature type="short sequence motif" description="'HIGH' region" evidence="9">
    <location>
        <begin position="149"/>
        <end position="159"/>
    </location>
</feature>
<dbReference type="Pfam" id="PF03485">
    <property type="entry name" value="Arg_tRNA_synt_N"/>
    <property type="match status" value="1"/>
</dbReference>
<evidence type="ECO:0000256" key="6">
    <source>
        <dbReference type="ARBA" id="ARBA00022917"/>
    </source>
</evidence>
<evidence type="ECO:0000259" key="11">
    <source>
        <dbReference type="SMART" id="SM00836"/>
    </source>
</evidence>
<evidence type="ECO:0000256" key="4">
    <source>
        <dbReference type="ARBA" id="ARBA00022741"/>
    </source>
</evidence>
<keyword evidence="13" id="KW-0560">Oxidoreductase</keyword>
<dbReference type="SMART" id="SM01016">
    <property type="entry name" value="Arg_tRNA_synt_N"/>
    <property type="match status" value="1"/>
</dbReference>
<dbReference type="GO" id="GO:0016491">
    <property type="term" value="F:oxidoreductase activity"/>
    <property type="evidence" value="ECO:0007669"/>
    <property type="project" value="UniProtKB-KW"/>
</dbReference>
<dbReference type="Gene3D" id="1.10.730.10">
    <property type="entry name" value="Isoleucyl-tRNA Synthetase, Domain 1"/>
    <property type="match status" value="1"/>
</dbReference>
<gene>
    <name evidence="9 13" type="primary">argS</name>
    <name evidence="13" type="ORF">OINT_1000976</name>
</gene>
<name>C4WH99_9HYPH</name>
<evidence type="ECO:0000256" key="8">
    <source>
        <dbReference type="ARBA" id="ARBA00049339"/>
    </source>
</evidence>
<evidence type="ECO:0000256" key="5">
    <source>
        <dbReference type="ARBA" id="ARBA00022840"/>
    </source>
</evidence>
<comment type="caution">
    <text evidence="13">The sequence shown here is derived from an EMBL/GenBank/DDBJ whole genome shotgun (WGS) entry which is preliminary data.</text>
</comment>
<feature type="domain" description="DALR anticodon binding" evidence="11">
    <location>
        <begin position="472"/>
        <end position="602"/>
    </location>
</feature>
<dbReference type="InterPro" id="IPR001412">
    <property type="entry name" value="aa-tRNA-synth_I_CS"/>
</dbReference>
<dbReference type="AlphaFoldDB" id="C4WH99"/>
<comment type="subcellular location">
    <subcellularLocation>
        <location evidence="9">Cytoplasm</location>
    </subcellularLocation>
</comment>
<evidence type="ECO:0000313" key="14">
    <source>
        <dbReference type="Proteomes" id="UP000004386"/>
    </source>
</evidence>
<feature type="domain" description="Arginyl tRNA synthetase N-terminal" evidence="12">
    <location>
        <begin position="23"/>
        <end position="112"/>
    </location>
</feature>
<protein>
    <recommendedName>
        <fullName evidence="9">Arginine--tRNA ligase</fullName>
        <ecNumber evidence="9">6.1.1.19</ecNumber>
    </recommendedName>
    <alternativeName>
        <fullName evidence="9">Arginyl-tRNA synthetase</fullName>
        <shortName evidence="9">ArgRS</shortName>
    </alternativeName>
</protein>
<dbReference type="SMART" id="SM00836">
    <property type="entry name" value="DALR_1"/>
    <property type="match status" value="1"/>
</dbReference>
<dbReference type="PANTHER" id="PTHR11956">
    <property type="entry name" value="ARGINYL-TRNA SYNTHETASE"/>
    <property type="match status" value="1"/>
</dbReference>
<dbReference type="GO" id="GO:0005737">
    <property type="term" value="C:cytoplasm"/>
    <property type="evidence" value="ECO:0007669"/>
    <property type="project" value="UniProtKB-SubCell"/>
</dbReference>
<evidence type="ECO:0000256" key="2">
    <source>
        <dbReference type="ARBA" id="ARBA00022490"/>
    </source>
</evidence>
<keyword evidence="4 9" id="KW-0547">Nucleotide-binding</keyword>
<sequence length="603" mass="66913">MHRTMRQTKPGVSLTGQTMNIFADFDARIKKTLQDIDLKPKDGSELDLSRIGVEPPRDASHGDIATNAAMVLSKAVGQNPRELASRIAEALASDEDVETVDVAGPGFINLRLKASYWQRELAAMLNEGTDFGRSKLGSGTKVNVEYVSANPTGPMHVGHCRGAVVGDVLANLLKFAGYDVVKEYYINDAGAQIDVLARSVMVRYREALGEDIGEIPSGLYPGDYLVPVGQELAKEFGTRLLEMPEAEALALVKDRTIDAMMAMIRADLDALNVHHDVFFSERKLHVDHARAIRNAINDLTLKGHVYKGKLPPPKGQLPEDWEDREQTLFRSTEVGDDIDRPLMKSDGAFTYFAGDVAYFKDKYDRGFNEMIYVLGADHGGYVKRLEAVARAVSDGKAKLTVLLCQLVKLFRDGEPVRMSKRAGEFITLRDVVDEVGRDPVRFMMLYRKNDAPLDFDFAKVTEQSKDNPVFYVQYASARCHSVFRQAADQLGLADLDRVGMAANFGKLTDESEIALVRKLAEYPRLIEAAAIHQEPHRLAFYLYDLASAFHSQWNRGTENPDLRFIKVNDPDLSLARLGLVQVVSDVLTSGLTIIGADAPTEMR</sequence>
<evidence type="ECO:0000259" key="12">
    <source>
        <dbReference type="SMART" id="SM01016"/>
    </source>
</evidence>
<evidence type="ECO:0000313" key="13">
    <source>
        <dbReference type="EMBL" id="EEQ95591.1"/>
    </source>
</evidence>
<dbReference type="Gene3D" id="3.30.1360.70">
    <property type="entry name" value="Arginyl tRNA synthetase N-terminal domain"/>
    <property type="match status" value="1"/>
</dbReference>
<dbReference type="InterPro" id="IPR036695">
    <property type="entry name" value="Arg-tRNA-synth_N_sf"/>
</dbReference>
<dbReference type="SUPFAM" id="SSF52374">
    <property type="entry name" value="Nucleotidylyl transferase"/>
    <property type="match status" value="1"/>
</dbReference>
<dbReference type="PRINTS" id="PR01038">
    <property type="entry name" value="TRNASYNTHARG"/>
</dbReference>
<dbReference type="InterPro" id="IPR005148">
    <property type="entry name" value="Arg-tRNA-synth_N"/>
</dbReference>
<accession>C4WH99</accession>
<keyword evidence="3 9" id="KW-0436">Ligase</keyword>
<dbReference type="InterPro" id="IPR014729">
    <property type="entry name" value="Rossmann-like_a/b/a_fold"/>
</dbReference>
<evidence type="ECO:0000256" key="1">
    <source>
        <dbReference type="ARBA" id="ARBA00005594"/>
    </source>
</evidence>
<dbReference type="NCBIfam" id="TIGR00456">
    <property type="entry name" value="argS"/>
    <property type="match status" value="1"/>
</dbReference>
<dbReference type="EC" id="6.1.1.19" evidence="9"/>
<proteinExistence type="inferred from homology"/>
<dbReference type="InterPro" id="IPR009080">
    <property type="entry name" value="tRNAsynth_Ia_anticodon-bd"/>
</dbReference>
<dbReference type="InterPro" id="IPR035684">
    <property type="entry name" value="ArgRS_core"/>
</dbReference>
<dbReference type="GO" id="GO:0005524">
    <property type="term" value="F:ATP binding"/>
    <property type="evidence" value="ECO:0007669"/>
    <property type="project" value="UniProtKB-UniRule"/>
</dbReference>
<evidence type="ECO:0000256" key="10">
    <source>
        <dbReference type="RuleBase" id="RU363038"/>
    </source>
</evidence>
<evidence type="ECO:0000256" key="7">
    <source>
        <dbReference type="ARBA" id="ARBA00023146"/>
    </source>
</evidence>
<dbReference type="Pfam" id="PF05746">
    <property type="entry name" value="DALR_1"/>
    <property type="match status" value="1"/>
</dbReference>
<dbReference type="SUPFAM" id="SSF47323">
    <property type="entry name" value="Anticodon-binding domain of a subclass of class I aminoacyl-tRNA synthetases"/>
    <property type="match status" value="1"/>
</dbReference>
<dbReference type="GO" id="GO:0004814">
    <property type="term" value="F:arginine-tRNA ligase activity"/>
    <property type="evidence" value="ECO:0007669"/>
    <property type="project" value="UniProtKB-UniRule"/>
</dbReference>
<dbReference type="HAMAP" id="MF_00123">
    <property type="entry name" value="Arg_tRNA_synth"/>
    <property type="match status" value="1"/>
</dbReference>
<evidence type="ECO:0000256" key="3">
    <source>
        <dbReference type="ARBA" id="ARBA00022598"/>
    </source>
</evidence>
<organism evidence="13 14">
    <name type="scientific">Brucella intermedia LMG 3301</name>
    <dbReference type="NCBI Taxonomy" id="641118"/>
    <lineage>
        <taxon>Bacteria</taxon>
        <taxon>Pseudomonadati</taxon>
        <taxon>Pseudomonadota</taxon>
        <taxon>Alphaproteobacteria</taxon>
        <taxon>Hyphomicrobiales</taxon>
        <taxon>Brucellaceae</taxon>
        <taxon>Brucella/Ochrobactrum group</taxon>
        <taxon>Brucella</taxon>
    </lineage>
</organism>